<evidence type="ECO:0000313" key="1">
    <source>
        <dbReference type="EMBL" id="KAJ9578853.1"/>
    </source>
</evidence>
<name>A0AAD7ZE33_DIPPU</name>
<feature type="non-terminal residue" evidence="1">
    <location>
        <position position="73"/>
    </location>
</feature>
<gene>
    <name evidence="1" type="ORF">L9F63_004912</name>
</gene>
<organism evidence="1 2">
    <name type="scientific">Diploptera punctata</name>
    <name type="common">Pacific beetle cockroach</name>
    <dbReference type="NCBI Taxonomy" id="6984"/>
    <lineage>
        <taxon>Eukaryota</taxon>
        <taxon>Metazoa</taxon>
        <taxon>Ecdysozoa</taxon>
        <taxon>Arthropoda</taxon>
        <taxon>Hexapoda</taxon>
        <taxon>Insecta</taxon>
        <taxon>Pterygota</taxon>
        <taxon>Neoptera</taxon>
        <taxon>Polyneoptera</taxon>
        <taxon>Dictyoptera</taxon>
        <taxon>Blattodea</taxon>
        <taxon>Blaberoidea</taxon>
        <taxon>Blaberidae</taxon>
        <taxon>Diplopterinae</taxon>
        <taxon>Diploptera</taxon>
    </lineage>
</organism>
<keyword evidence="2" id="KW-1185">Reference proteome</keyword>
<feature type="non-terminal residue" evidence="1">
    <location>
        <position position="1"/>
    </location>
</feature>
<protein>
    <submittedName>
        <fullName evidence="1">Uncharacterized protein</fullName>
    </submittedName>
</protein>
<reference evidence="1" key="2">
    <citation type="submission" date="2023-05" db="EMBL/GenBank/DDBJ databases">
        <authorList>
            <person name="Fouks B."/>
        </authorList>
    </citation>
    <scope>NUCLEOTIDE SEQUENCE</scope>
    <source>
        <strain evidence="1">Stay&amp;Tobe</strain>
        <tissue evidence="1">Testes</tissue>
    </source>
</reference>
<dbReference type="AlphaFoldDB" id="A0AAD7ZE33"/>
<accession>A0AAD7ZE33</accession>
<reference evidence="1" key="1">
    <citation type="journal article" date="2023" name="IScience">
        <title>Live-bearing cockroach genome reveals convergent evolutionary mechanisms linked to viviparity in insects and beyond.</title>
        <authorList>
            <person name="Fouks B."/>
            <person name="Harrison M.C."/>
            <person name="Mikhailova A.A."/>
            <person name="Marchal E."/>
            <person name="English S."/>
            <person name="Carruthers M."/>
            <person name="Jennings E.C."/>
            <person name="Chiamaka E.L."/>
            <person name="Frigard R.A."/>
            <person name="Pippel M."/>
            <person name="Attardo G.M."/>
            <person name="Benoit J.B."/>
            <person name="Bornberg-Bauer E."/>
            <person name="Tobe S.S."/>
        </authorList>
    </citation>
    <scope>NUCLEOTIDE SEQUENCE</scope>
    <source>
        <strain evidence="1">Stay&amp;Tobe</strain>
    </source>
</reference>
<evidence type="ECO:0000313" key="2">
    <source>
        <dbReference type="Proteomes" id="UP001233999"/>
    </source>
</evidence>
<sequence>CEFRQSNPNDFNLPIGQECIYACIPQIIPYTNTLYQIPLLRVYRKHDRSLQATILSLPYKPSVFNGNLQITCL</sequence>
<comment type="caution">
    <text evidence="1">The sequence shown here is derived from an EMBL/GenBank/DDBJ whole genome shotgun (WGS) entry which is preliminary data.</text>
</comment>
<dbReference type="Proteomes" id="UP001233999">
    <property type="component" value="Unassembled WGS sequence"/>
</dbReference>
<proteinExistence type="predicted"/>
<dbReference type="EMBL" id="JASPKZ010008857">
    <property type="protein sequence ID" value="KAJ9578853.1"/>
    <property type="molecule type" value="Genomic_DNA"/>
</dbReference>